<evidence type="ECO:0000313" key="2">
    <source>
        <dbReference type="Proteomes" id="UP000274199"/>
    </source>
</evidence>
<name>A0A3G3BV79_9CAUD</name>
<accession>A0A3G3BV79</accession>
<organism evidence="1 2">
    <name type="scientific">Bacillus phage vB_BcoS-136</name>
    <dbReference type="NCBI Taxonomy" id="2419619"/>
    <lineage>
        <taxon>Viruses</taxon>
        <taxon>Duplodnaviria</taxon>
        <taxon>Heunggongvirae</taxon>
        <taxon>Uroviricota</taxon>
        <taxon>Caudoviricetes</taxon>
        <taxon>Heleneionescovirinae</taxon>
        <taxon>Kenyattavirus</taxon>
        <taxon>Kenyattavirus kv136</taxon>
    </lineage>
</organism>
<evidence type="ECO:0000313" key="1">
    <source>
        <dbReference type="EMBL" id="AYP68142.1"/>
    </source>
</evidence>
<keyword evidence="2" id="KW-1185">Reference proteome</keyword>
<proteinExistence type="predicted"/>
<sequence length="132" mass="15763">MNKSKSKFKVGDIVKIREDLKVGATYFNHDSKVNDTFTIRMKKYLGKTAQITRITDGGKYELNIDNFHTYTDDMFEVDTIGEEYEFNHEVEKLVRKLEKDLYYKKIDEALENRLFETNPKEFNEILEKYNKL</sequence>
<dbReference type="EMBL" id="MH884508">
    <property type="protein sequence ID" value="AYP68142.1"/>
    <property type="molecule type" value="Genomic_DNA"/>
</dbReference>
<reference evidence="1 2" key="1">
    <citation type="submission" date="2018-09" db="EMBL/GenBank/DDBJ databases">
        <title>Comparative Genomic Analysis of Eight Novel Haloalkaliphilic Bacteriophages from Lake Elmenteita, Kenya.</title>
        <authorList>
            <person name="Akhwale J.K."/>
        </authorList>
    </citation>
    <scope>NUCLEOTIDE SEQUENCE [LARGE SCALE GENOMIC DNA]</scope>
</reference>
<protein>
    <submittedName>
        <fullName evidence="1">Uncharacterized protein</fullName>
    </submittedName>
</protein>
<gene>
    <name evidence="1" type="ORF">vBBcoS136_00010</name>
</gene>
<dbReference type="Proteomes" id="UP000274199">
    <property type="component" value="Segment"/>
</dbReference>